<feature type="signal peptide" evidence="2">
    <location>
        <begin position="1"/>
        <end position="26"/>
    </location>
</feature>
<feature type="region of interest" description="Disordered" evidence="1">
    <location>
        <begin position="51"/>
        <end position="103"/>
    </location>
</feature>
<feature type="compositionally biased region" description="Low complexity" evidence="1">
    <location>
        <begin position="91"/>
        <end position="103"/>
    </location>
</feature>
<comment type="caution">
    <text evidence="4">The sequence shown here is derived from an EMBL/GenBank/DDBJ whole genome shotgun (WGS) entry which is preliminary data.</text>
</comment>
<keyword evidence="2" id="KW-0732">Signal</keyword>
<feature type="chain" id="PRO_5015419330" evidence="2">
    <location>
        <begin position="27"/>
        <end position="251"/>
    </location>
</feature>
<keyword evidence="5" id="KW-1185">Reference proteome</keyword>
<evidence type="ECO:0000259" key="3">
    <source>
        <dbReference type="Pfam" id="PF00188"/>
    </source>
</evidence>
<dbReference type="InterPro" id="IPR035940">
    <property type="entry name" value="CAP_sf"/>
</dbReference>
<dbReference type="AlphaFoldDB" id="A0A2T0KCC5"/>
<dbReference type="InterPro" id="IPR014044">
    <property type="entry name" value="CAP_dom"/>
</dbReference>
<accession>A0A2T0KCC5</accession>
<dbReference type="Gene3D" id="3.40.33.10">
    <property type="entry name" value="CAP"/>
    <property type="match status" value="1"/>
</dbReference>
<dbReference type="PANTHER" id="PTHR31157:SF1">
    <property type="entry name" value="SCP DOMAIN-CONTAINING PROTEIN"/>
    <property type="match status" value="1"/>
</dbReference>
<feature type="domain" description="SCP" evidence="3">
    <location>
        <begin position="130"/>
        <end position="246"/>
    </location>
</feature>
<dbReference type="Pfam" id="PF00188">
    <property type="entry name" value="CAP"/>
    <property type="match status" value="1"/>
</dbReference>
<sequence>MRKPLVVLGLAAVTLVSSGCAARALAHEPPDTPDTTATAKADLRRLYGDPALLSHQDDPQTGWGGAPRPPATPAAVRTTSPPAEPSRAVQPAPRAADAAPDGDPIVASRTAITASSVSPGLQAPVQQQVLALVNRNRRTAGCDPITLDRRLIEAANRHAADMARRDYFDHESPRGDRAGERVTDAGYVWRRYGENIAKGQDSPYEVMNDWMNSPGHRENILDCQLDQMGVGLALASDKTPYWVQDFATPRS</sequence>
<dbReference type="CDD" id="cd05379">
    <property type="entry name" value="CAP_bacterial"/>
    <property type="match status" value="1"/>
</dbReference>
<evidence type="ECO:0000313" key="4">
    <source>
        <dbReference type="EMBL" id="PRX20894.1"/>
    </source>
</evidence>
<evidence type="ECO:0000313" key="5">
    <source>
        <dbReference type="Proteomes" id="UP000239415"/>
    </source>
</evidence>
<dbReference type="SUPFAM" id="SSF55797">
    <property type="entry name" value="PR-1-like"/>
    <property type="match status" value="1"/>
</dbReference>
<protein>
    <submittedName>
        <fullName evidence="4">Uncharacterized protein YkwD</fullName>
    </submittedName>
</protein>
<proteinExistence type="predicted"/>
<name>A0A2T0KCC5_9ACTN</name>
<reference evidence="4 5" key="1">
    <citation type="submission" date="2018-03" db="EMBL/GenBank/DDBJ databases">
        <title>Genomic Encyclopedia of Archaeal and Bacterial Type Strains, Phase II (KMG-II): from individual species to whole genera.</title>
        <authorList>
            <person name="Goeker M."/>
        </authorList>
    </citation>
    <scope>NUCLEOTIDE SEQUENCE [LARGE SCALE GENOMIC DNA]</scope>
    <source>
        <strain evidence="4 5">DSM 43146</strain>
    </source>
</reference>
<organism evidence="4 5">
    <name type="scientific">Actinoplanes italicus</name>
    <dbReference type="NCBI Taxonomy" id="113567"/>
    <lineage>
        <taxon>Bacteria</taxon>
        <taxon>Bacillati</taxon>
        <taxon>Actinomycetota</taxon>
        <taxon>Actinomycetes</taxon>
        <taxon>Micromonosporales</taxon>
        <taxon>Micromonosporaceae</taxon>
        <taxon>Actinoplanes</taxon>
    </lineage>
</organism>
<evidence type="ECO:0000256" key="2">
    <source>
        <dbReference type="SAM" id="SignalP"/>
    </source>
</evidence>
<dbReference type="OrthoDB" id="8611574at2"/>
<dbReference type="PANTHER" id="PTHR31157">
    <property type="entry name" value="SCP DOMAIN-CONTAINING PROTEIN"/>
    <property type="match status" value="1"/>
</dbReference>
<gene>
    <name evidence="4" type="ORF">CLV67_107171</name>
</gene>
<dbReference type="Proteomes" id="UP000239415">
    <property type="component" value="Unassembled WGS sequence"/>
</dbReference>
<evidence type="ECO:0000256" key="1">
    <source>
        <dbReference type="SAM" id="MobiDB-lite"/>
    </source>
</evidence>
<dbReference type="EMBL" id="PVMZ01000007">
    <property type="protein sequence ID" value="PRX20894.1"/>
    <property type="molecule type" value="Genomic_DNA"/>
</dbReference>
<dbReference type="PROSITE" id="PS51257">
    <property type="entry name" value="PROKAR_LIPOPROTEIN"/>
    <property type="match status" value="1"/>
</dbReference>
<dbReference type="RefSeq" id="WP_106320162.1">
    <property type="nucleotide sequence ID" value="NZ_BOMO01000071.1"/>
</dbReference>